<reference evidence="2 3" key="1">
    <citation type="submission" date="2020-05" db="EMBL/GenBank/DDBJ databases">
        <title>Identification and distribution of gene clusters putatively required for synthesis of sphingolipid metabolism inhibitors in phylogenetically diverse species of the filamentous fungus Fusarium.</title>
        <authorList>
            <person name="Kim H.-S."/>
            <person name="Busman M."/>
            <person name="Brown D.W."/>
            <person name="Divon H."/>
            <person name="Uhlig S."/>
            <person name="Proctor R.H."/>
        </authorList>
    </citation>
    <scope>NUCLEOTIDE SEQUENCE [LARGE SCALE GENOMIC DNA]</scope>
    <source>
        <strain evidence="2 3">NRRL 66243</strain>
    </source>
</reference>
<dbReference type="EMBL" id="JAAQRI010000094">
    <property type="protein sequence ID" value="KAF5638965.1"/>
    <property type="molecule type" value="Genomic_DNA"/>
</dbReference>
<accession>A0A8H5RP35</accession>
<feature type="region of interest" description="Disordered" evidence="1">
    <location>
        <begin position="123"/>
        <end position="160"/>
    </location>
</feature>
<gene>
    <name evidence="2" type="ORF">FTJAE_5036</name>
</gene>
<comment type="caution">
    <text evidence="2">The sequence shown here is derived from an EMBL/GenBank/DDBJ whole genome shotgun (WGS) entry which is preliminary data.</text>
</comment>
<dbReference type="RefSeq" id="XP_037207868.1">
    <property type="nucleotide sequence ID" value="XM_037351503.1"/>
</dbReference>
<evidence type="ECO:0000313" key="2">
    <source>
        <dbReference type="EMBL" id="KAF5638965.1"/>
    </source>
</evidence>
<dbReference type="GeneID" id="59303773"/>
<protein>
    <submittedName>
        <fullName evidence="2">Uncharacterized protein</fullName>
    </submittedName>
</protein>
<dbReference type="Proteomes" id="UP000530670">
    <property type="component" value="Unassembled WGS sequence"/>
</dbReference>
<feature type="compositionally biased region" description="Low complexity" evidence="1">
    <location>
        <begin position="149"/>
        <end position="160"/>
    </location>
</feature>
<proteinExistence type="predicted"/>
<name>A0A8H5RP35_9HYPO</name>
<dbReference type="AlphaFoldDB" id="A0A8H5RP35"/>
<organism evidence="2 3">
    <name type="scientific">Fusarium tjaetaba</name>
    <dbReference type="NCBI Taxonomy" id="1567544"/>
    <lineage>
        <taxon>Eukaryota</taxon>
        <taxon>Fungi</taxon>
        <taxon>Dikarya</taxon>
        <taxon>Ascomycota</taxon>
        <taxon>Pezizomycotina</taxon>
        <taxon>Sordariomycetes</taxon>
        <taxon>Hypocreomycetidae</taxon>
        <taxon>Hypocreales</taxon>
        <taxon>Nectriaceae</taxon>
        <taxon>Fusarium</taxon>
        <taxon>Fusarium fujikuroi species complex</taxon>
    </lineage>
</organism>
<sequence length="221" mass="24881">MLFWEVVRTSSDRSDPRLLVQLLHNTHPTLPHNLFTRTSQQTIAASPLQQACPFFLYQLAQEFRICNPTRVGDSVRRALECTAHSSLESSSFVLINKRDNGGTRVPRRSFHHLSIANPHLASISNSSHHSQQEESDQEQRHGISTTENPHSLSHSQSPPLAQLLIPNSSQLSQQEPDQKHHHTISCSPESLHILVGASTVPQYRNEGKPTERSYSLNLDDH</sequence>
<keyword evidence="3" id="KW-1185">Reference proteome</keyword>
<evidence type="ECO:0000313" key="3">
    <source>
        <dbReference type="Proteomes" id="UP000530670"/>
    </source>
</evidence>
<evidence type="ECO:0000256" key="1">
    <source>
        <dbReference type="SAM" id="MobiDB-lite"/>
    </source>
</evidence>